<feature type="transmembrane region" description="Helical" evidence="14">
    <location>
        <begin position="136"/>
        <end position="161"/>
    </location>
</feature>
<dbReference type="PIRSF" id="PIRSF006247">
    <property type="entry name" value="TrkH"/>
    <property type="match status" value="1"/>
</dbReference>
<accession>A0A177N0Z6</accession>
<dbReference type="GO" id="GO:0046872">
    <property type="term" value="F:metal ion binding"/>
    <property type="evidence" value="ECO:0007669"/>
    <property type="project" value="UniProtKB-KW"/>
</dbReference>
<evidence type="ECO:0000313" key="15">
    <source>
        <dbReference type="EMBL" id="OAI10880.1"/>
    </source>
</evidence>
<dbReference type="OrthoDB" id="9810952at2"/>
<dbReference type="AlphaFoldDB" id="A0A177N0Z6"/>
<dbReference type="RefSeq" id="WP_066986512.1">
    <property type="nucleotide sequence ID" value="NZ_LUUI01000148.1"/>
</dbReference>
<feature type="transmembrane region" description="Helical" evidence="14">
    <location>
        <begin position="71"/>
        <end position="93"/>
    </location>
</feature>
<feature type="binding site" evidence="13">
    <location>
        <position position="221"/>
    </location>
    <ligand>
        <name>K(+)</name>
        <dbReference type="ChEBI" id="CHEBI:29103"/>
    </ligand>
</feature>
<keyword evidence="13" id="KW-0479">Metal-binding</keyword>
<keyword evidence="6 12" id="KW-0633">Potassium transport</keyword>
<dbReference type="PANTHER" id="PTHR32024:SF2">
    <property type="entry name" value="TRK SYSTEM POTASSIUM UPTAKE PROTEIN TRKG-RELATED"/>
    <property type="match status" value="1"/>
</dbReference>
<dbReference type="EMBL" id="LUUI01000148">
    <property type="protein sequence ID" value="OAI10880.1"/>
    <property type="molecule type" value="Genomic_DNA"/>
</dbReference>
<feature type="binding site" evidence="13">
    <location>
        <position position="111"/>
    </location>
    <ligand>
        <name>K(+)</name>
        <dbReference type="ChEBI" id="CHEBI:29103"/>
    </ligand>
</feature>
<comment type="similarity">
    <text evidence="2 12">Belongs to the TrkH potassium transport family.</text>
</comment>
<proteinExistence type="inferred from homology"/>
<evidence type="ECO:0000256" key="12">
    <source>
        <dbReference type="PIRNR" id="PIRNR006247"/>
    </source>
</evidence>
<feature type="transmembrane region" description="Helical" evidence="14">
    <location>
        <begin position="274"/>
        <end position="293"/>
    </location>
</feature>
<reference evidence="15 16" key="1">
    <citation type="submission" date="2016-03" db="EMBL/GenBank/DDBJ databases">
        <authorList>
            <person name="Ploux O."/>
        </authorList>
    </citation>
    <scope>NUCLEOTIDE SEQUENCE [LARGE SCALE GENOMIC DNA]</scope>
    <source>
        <strain evidence="15 16">R-45370</strain>
    </source>
</reference>
<feature type="binding site" evidence="13">
    <location>
        <position position="112"/>
    </location>
    <ligand>
        <name>K(+)</name>
        <dbReference type="ChEBI" id="CHEBI:29103"/>
    </ligand>
</feature>
<evidence type="ECO:0000256" key="10">
    <source>
        <dbReference type="ARBA" id="ARBA00023065"/>
    </source>
</evidence>
<dbReference type="Proteomes" id="UP000078476">
    <property type="component" value="Unassembled WGS sequence"/>
</dbReference>
<dbReference type="InterPro" id="IPR003445">
    <property type="entry name" value="Cat_transpt"/>
</dbReference>
<gene>
    <name evidence="15" type="ORF">A1359_15635</name>
</gene>
<protein>
    <recommendedName>
        <fullName evidence="12">Trk system potassium uptake protein</fullName>
    </recommendedName>
</protein>
<evidence type="ECO:0000256" key="11">
    <source>
        <dbReference type="ARBA" id="ARBA00023136"/>
    </source>
</evidence>
<evidence type="ECO:0000256" key="4">
    <source>
        <dbReference type="ARBA" id="ARBA00022475"/>
    </source>
</evidence>
<evidence type="ECO:0000256" key="2">
    <source>
        <dbReference type="ARBA" id="ARBA00009137"/>
    </source>
</evidence>
<feature type="transmembrane region" description="Helical" evidence="14">
    <location>
        <begin position="7"/>
        <end position="27"/>
    </location>
</feature>
<comment type="function">
    <text evidence="12">Low-affinity potassium transport system. Interacts with Trk system potassium uptake protein TrkA.</text>
</comment>
<keyword evidence="16" id="KW-1185">Reference proteome</keyword>
<name>A0A177N0Z6_9GAMM</name>
<evidence type="ECO:0000256" key="1">
    <source>
        <dbReference type="ARBA" id="ARBA00004429"/>
    </source>
</evidence>
<evidence type="ECO:0000256" key="7">
    <source>
        <dbReference type="ARBA" id="ARBA00022692"/>
    </source>
</evidence>
<feature type="binding site" evidence="13">
    <location>
        <position position="319"/>
    </location>
    <ligand>
        <name>K(+)</name>
        <dbReference type="ChEBI" id="CHEBI:29103"/>
    </ligand>
</feature>
<evidence type="ECO:0000256" key="14">
    <source>
        <dbReference type="SAM" id="Phobius"/>
    </source>
</evidence>
<evidence type="ECO:0000256" key="5">
    <source>
        <dbReference type="ARBA" id="ARBA00022519"/>
    </source>
</evidence>
<organism evidence="15 16">
    <name type="scientific">Methylomonas lenta</name>
    <dbReference type="NCBI Taxonomy" id="980561"/>
    <lineage>
        <taxon>Bacteria</taxon>
        <taxon>Pseudomonadati</taxon>
        <taxon>Pseudomonadota</taxon>
        <taxon>Gammaproteobacteria</taxon>
        <taxon>Methylococcales</taxon>
        <taxon>Methylococcaceae</taxon>
        <taxon>Methylomonas</taxon>
    </lineage>
</organism>
<feature type="transmembrane region" description="Helical" evidence="14">
    <location>
        <begin position="455"/>
        <end position="483"/>
    </location>
</feature>
<keyword evidence="8 12" id="KW-0630">Potassium</keyword>
<evidence type="ECO:0000256" key="3">
    <source>
        <dbReference type="ARBA" id="ARBA00022448"/>
    </source>
</evidence>
<keyword evidence="4 12" id="KW-1003">Cell membrane</keyword>
<evidence type="ECO:0000313" key="16">
    <source>
        <dbReference type="Proteomes" id="UP000078476"/>
    </source>
</evidence>
<dbReference type="STRING" id="980561.A1359_15635"/>
<keyword evidence="7 14" id="KW-0812">Transmembrane</keyword>
<keyword evidence="11 12" id="KW-0472">Membrane</keyword>
<dbReference type="GO" id="GO:0015379">
    <property type="term" value="F:potassium:chloride symporter activity"/>
    <property type="evidence" value="ECO:0007669"/>
    <property type="project" value="InterPro"/>
</dbReference>
<feature type="binding site" evidence="13">
    <location>
        <position position="435"/>
    </location>
    <ligand>
        <name>K(+)</name>
        <dbReference type="ChEBI" id="CHEBI:29103"/>
    </ligand>
</feature>
<dbReference type="GO" id="GO:0005886">
    <property type="term" value="C:plasma membrane"/>
    <property type="evidence" value="ECO:0007669"/>
    <property type="project" value="UniProtKB-SubCell"/>
</dbReference>
<feature type="binding site" evidence="13">
    <location>
        <position position="220"/>
    </location>
    <ligand>
        <name>K(+)</name>
        <dbReference type="ChEBI" id="CHEBI:29103"/>
    </ligand>
</feature>
<comment type="caution">
    <text evidence="15">The sequence shown here is derived from an EMBL/GenBank/DDBJ whole genome shotgun (WGS) entry which is preliminary data.</text>
</comment>
<keyword evidence="3 12" id="KW-0813">Transport</keyword>
<feature type="transmembrane region" description="Helical" evidence="14">
    <location>
        <begin position="332"/>
        <end position="354"/>
    </location>
</feature>
<feature type="transmembrane region" description="Helical" evidence="14">
    <location>
        <begin position="393"/>
        <end position="417"/>
    </location>
</feature>
<dbReference type="NCBIfam" id="TIGR00933">
    <property type="entry name" value="2a38"/>
    <property type="match status" value="1"/>
</dbReference>
<evidence type="ECO:0000256" key="13">
    <source>
        <dbReference type="PIRSR" id="PIRSR006247-1"/>
    </source>
</evidence>
<feature type="transmembrane region" description="Helical" evidence="14">
    <location>
        <begin position="237"/>
        <end position="254"/>
    </location>
</feature>
<keyword evidence="10 12" id="KW-0406">Ion transport</keyword>
<evidence type="ECO:0000256" key="6">
    <source>
        <dbReference type="ARBA" id="ARBA00022538"/>
    </source>
</evidence>
<evidence type="ECO:0000256" key="9">
    <source>
        <dbReference type="ARBA" id="ARBA00022989"/>
    </source>
</evidence>
<comment type="subcellular location">
    <subcellularLocation>
        <location evidence="1 12">Cell inner membrane</location>
        <topology evidence="1 12">Multi-pass membrane protein</topology>
    </subcellularLocation>
</comment>
<dbReference type="Pfam" id="PF02386">
    <property type="entry name" value="TrkH"/>
    <property type="match status" value="1"/>
</dbReference>
<dbReference type="PANTHER" id="PTHR32024">
    <property type="entry name" value="TRK SYSTEM POTASSIUM UPTAKE PROTEIN TRKG-RELATED"/>
    <property type="match status" value="1"/>
</dbReference>
<keyword evidence="9 14" id="KW-1133">Transmembrane helix</keyword>
<keyword evidence="5 12" id="KW-0997">Cell inner membrane</keyword>
<feature type="transmembrane region" description="Helical" evidence="14">
    <location>
        <begin position="182"/>
        <end position="203"/>
    </location>
</feature>
<feature type="transmembrane region" description="Helical" evidence="14">
    <location>
        <begin position="39"/>
        <end position="59"/>
    </location>
</feature>
<sequence>MQRFCTLAFVLGLILMVFGLTYIFPIATSLYFDDGMTNHFLRGMSINIGAGGILAASTMRFRGDLKTRDGYLLVAFFWLLMASAATLPLLWGIPGLSFTDAFFETMSGFTTTGATVLVGLDQLAPSLNLWRHELNWIGGLGIIVLAVAILPLLGVGGMQLYKAEIPGPVKDSKITPRITQTARLLWLVYVGYTLLCIICLYLAGMGWLDAICHAFSTLSLGGFSSHDASIGYYNSPAIELVITIFMLLSGMNFATHYTALHHASIKPYFLDPEAIPMLGLVAGSILLCAFYIWHFDVFPDFFTGLRYVSFNTVSVATGTGYSSTDYAKWPAFIPWLILFLSGIVPCTGSTGGGIKMFRALLLWKQAGRELFSILHPRAVNPVRIGNTPIANQIIFAVLAFIFLYFISVVVMTFTLMFTGMDPVTAISAVMACINNTGPGMGSVGPAANYAHLNDFQTWICAITMLLGRLEVFTLVVLFTPAFWRK</sequence>
<dbReference type="InterPro" id="IPR004772">
    <property type="entry name" value="TrkH"/>
</dbReference>
<evidence type="ECO:0000256" key="8">
    <source>
        <dbReference type="ARBA" id="ARBA00022958"/>
    </source>
</evidence>